<proteinExistence type="predicted"/>
<dbReference type="AlphaFoldDB" id="A0AAD9C1J6"/>
<dbReference type="Proteomes" id="UP001228049">
    <property type="component" value="Unassembled WGS sequence"/>
</dbReference>
<dbReference type="EMBL" id="JASDAP010000011">
    <property type="protein sequence ID" value="KAK1894055.1"/>
    <property type="molecule type" value="Genomic_DNA"/>
</dbReference>
<organism evidence="2 3">
    <name type="scientific">Dissostichus eleginoides</name>
    <name type="common">Patagonian toothfish</name>
    <name type="synonym">Dissostichus amissus</name>
    <dbReference type="NCBI Taxonomy" id="100907"/>
    <lineage>
        <taxon>Eukaryota</taxon>
        <taxon>Metazoa</taxon>
        <taxon>Chordata</taxon>
        <taxon>Craniata</taxon>
        <taxon>Vertebrata</taxon>
        <taxon>Euteleostomi</taxon>
        <taxon>Actinopterygii</taxon>
        <taxon>Neopterygii</taxon>
        <taxon>Teleostei</taxon>
        <taxon>Neoteleostei</taxon>
        <taxon>Acanthomorphata</taxon>
        <taxon>Eupercaria</taxon>
        <taxon>Perciformes</taxon>
        <taxon>Notothenioidei</taxon>
        <taxon>Nototheniidae</taxon>
        <taxon>Dissostichus</taxon>
    </lineage>
</organism>
<name>A0AAD9C1J6_DISEL</name>
<sequence>MVTTPRVHTIHTSTIPSHPSGKVISHGVRLSLSLTPLLFPPGPTGTGGSGGHTAPREPAMPSRATLQPDCRLDSSVPSASQKRRRMP</sequence>
<evidence type="ECO:0000313" key="2">
    <source>
        <dbReference type="EMBL" id="KAK1894055.1"/>
    </source>
</evidence>
<feature type="region of interest" description="Disordered" evidence="1">
    <location>
        <begin position="38"/>
        <end position="87"/>
    </location>
</feature>
<evidence type="ECO:0000313" key="3">
    <source>
        <dbReference type="Proteomes" id="UP001228049"/>
    </source>
</evidence>
<protein>
    <submittedName>
        <fullName evidence="2">Uncharacterized protein</fullName>
    </submittedName>
</protein>
<reference evidence="2" key="1">
    <citation type="submission" date="2023-04" db="EMBL/GenBank/DDBJ databases">
        <title>Chromosome-level genome of Chaenocephalus aceratus.</title>
        <authorList>
            <person name="Park H."/>
        </authorList>
    </citation>
    <scope>NUCLEOTIDE SEQUENCE</scope>
    <source>
        <strain evidence="2">DE</strain>
        <tissue evidence="2">Muscle</tissue>
    </source>
</reference>
<gene>
    <name evidence="2" type="ORF">KUDE01_019516</name>
</gene>
<keyword evidence="3" id="KW-1185">Reference proteome</keyword>
<accession>A0AAD9C1J6</accession>
<feature type="region of interest" description="Disordered" evidence="1">
    <location>
        <begin position="1"/>
        <end position="22"/>
    </location>
</feature>
<comment type="caution">
    <text evidence="2">The sequence shown here is derived from an EMBL/GenBank/DDBJ whole genome shotgun (WGS) entry which is preliminary data.</text>
</comment>
<evidence type="ECO:0000256" key="1">
    <source>
        <dbReference type="SAM" id="MobiDB-lite"/>
    </source>
</evidence>